<accession>A0A2I0B7R4</accession>
<dbReference type="Proteomes" id="UP000236161">
    <property type="component" value="Unassembled WGS sequence"/>
</dbReference>
<gene>
    <name evidence="2" type="ORF">AXF42_Ash017075</name>
</gene>
<dbReference type="EMBL" id="KZ451907">
    <property type="protein sequence ID" value="PKA63791.1"/>
    <property type="molecule type" value="Genomic_DNA"/>
</dbReference>
<reference evidence="2 3" key="1">
    <citation type="journal article" date="2017" name="Nature">
        <title>The Apostasia genome and the evolution of orchids.</title>
        <authorList>
            <person name="Zhang G.Q."/>
            <person name="Liu K.W."/>
            <person name="Li Z."/>
            <person name="Lohaus R."/>
            <person name="Hsiao Y.Y."/>
            <person name="Niu S.C."/>
            <person name="Wang J.Y."/>
            <person name="Lin Y.C."/>
            <person name="Xu Q."/>
            <person name="Chen L.J."/>
            <person name="Yoshida K."/>
            <person name="Fujiwara S."/>
            <person name="Wang Z.W."/>
            <person name="Zhang Y.Q."/>
            <person name="Mitsuda N."/>
            <person name="Wang M."/>
            <person name="Liu G.H."/>
            <person name="Pecoraro L."/>
            <person name="Huang H.X."/>
            <person name="Xiao X.J."/>
            <person name="Lin M."/>
            <person name="Wu X.Y."/>
            <person name="Wu W.L."/>
            <person name="Chen Y.Y."/>
            <person name="Chang S.B."/>
            <person name="Sakamoto S."/>
            <person name="Ohme-Takagi M."/>
            <person name="Yagi M."/>
            <person name="Zeng S.J."/>
            <person name="Shen C.Y."/>
            <person name="Yeh C.M."/>
            <person name="Luo Y.B."/>
            <person name="Tsai W.C."/>
            <person name="Van de Peer Y."/>
            <person name="Liu Z.J."/>
        </authorList>
    </citation>
    <scope>NUCLEOTIDE SEQUENCE [LARGE SCALE GENOMIC DNA]</scope>
    <source>
        <strain evidence="3">cv. Shenzhen</strain>
        <tissue evidence="2">Stem</tissue>
    </source>
</reference>
<evidence type="ECO:0000313" key="2">
    <source>
        <dbReference type="EMBL" id="PKA63791.1"/>
    </source>
</evidence>
<feature type="region of interest" description="Disordered" evidence="1">
    <location>
        <begin position="53"/>
        <end position="119"/>
    </location>
</feature>
<protein>
    <submittedName>
        <fullName evidence="2">Uncharacterized protein</fullName>
    </submittedName>
</protein>
<proteinExistence type="predicted"/>
<sequence>MNNNCSLSFRLSPLHPLLTKEDGQPPHQLSRLPLRPLEDMEDVILPLRLKELRLPPPPDLSQPLVISPSPVSQQIPLRSTDQNPSAPQRSQARSPGGERVHPRVIEPSRPGGHERPQFG</sequence>
<keyword evidence="3" id="KW-1185">Reference proteome</keyword>
<evidence type="ECO:0000256" key="1">
    <source>
        <dbReference type="SAM" id="MobiDB-lite"/>
    </source>
</evidence>
<organism evidence="2 3">
    <name type="scientific">Apostasia shenzhenica</name>
    <dbReference type="NCBI Taxonomy" id="1088818"/>
    <lineage>
        <taxon>Eukaryota</taxon>
        <taxon>Viridiplantae</taxon>
        <taxon>Streptophyta</taxon>
        <taxon>Embryophyta</taxon>
        <taxon>Tracheophyta</taxon>
        <taxon>Spermatophyta</taxon>
        <taxon>Magnoliopsida</taxon>
        <taxon>Liliopsida</taxon>
        <taxon>Asparagales</taxon>
        <taxon>Orchidaceae</taxon>
        <taxon>Apostasioideae</taxon>
        <taxon>Apostasia</taxon>
    </lineage>
</organism>
<name>A0A2I0B7R4_9ASPA</name>
<feature type="region of interest" description="Disordered" evidence="1">
    <location>
        <begin position="1"/>
        <end position="37"/>
    </location>
</feature>
<feature type="compositionally biased region" description="Polar residues" evidence="1">
    <location>
        <begin position="69"/>
        <end position="93"/>
    </location>
</feature>
<feature type="compositionally biased region" description="Basic and acidic residues" evidence="1">
    <location>
        <begin position="96"/>
        <end position="119"/>
    </location>
</feature>
<dbReference type="AlphaFoldDB" id="A0A2I0B7R4"/>
<evidence type="ECO:0000313" key="3">
    <source>
        <dbReference type="Proteomes" id="UP000236161"/>
    </source>
</evidence>